<dbReference type="AlphaFoldDB" id="A0A392SPI2"/>
<dbReference type="Proteomes" id="UP000265520">
    <property type="component" value="Unassembled WGS sequence"/>
</dbReference>
<name>A0A392SPI2_9FABA</name>
<comment type="caution">
    <text evidence="2">The sequence shown here is derived from an EMBL/GenBank/DDBJ whole genome shotgun (WGS) entry which is preliminary data.</text>
</comment>
<protein>
    <submittedName>
        <fullName evidence="2">Uncharacterized protein</fullName>
    </submittedName>
</protein>
<evidence type="ECO:0000313" key="3">
    <source>
        <dbReference type="Proteomes" id="UP000265520"/>
    </source>
</evidence>
<accession>A0A392SPI2</accession>
<organism evidence="2 3">
    <name type="scientific">Trifolium medium</name>
    <dbReference type="NCBI Taxonomy" id="97028"/>
    <lineage>
        <taxon>Eukaryota</taxon>
        <taxon>Viridiplantae</taxon>
        <taxon>Streptophyta</taxon>
        <taxon>Embryophyta</taxon>
        <taxon>Tracheophyta</taxon>
        <taxon>Spermatophyta</taxon>
        <taxon>Magnoliopsida</taxon>
        <taxon>eudicotyledons</taxon>
        <taxon>Gunneridae</taxon>
        <taxon>Pentapetalae</taxon>
        <taxon>rosids</taxon>
        <taxon>fabids</taxon>
        <taxon>Fabales</taxon>
        <taxon>Fabaceae</taxon>
        <taxon>Papilionoideae</taxon>
        <taxon>50 kb inversion clade</taxon>
        <taxon>NPAAA clade</taxon>
        <taxon>Hologalegina</taxon>
        <taxon>IRL clade</taxon>
        <taxon>Trifolieae</taxon>
        <taxon>Trifolium</taxon>
    </lineage>
</organism>
<feature type="region of interest" description="Disordered" evidence="1">
    <location>
        <begin position="58"/>
        <end position="81"/>
    </location>
</feature>
<reference evidence="2 3" key="1">
    <citation type="journal article" date="2018" name="Front. Plant Sci.">
        <title>Red Clover (Trifolium pratense) and Zigzag Clover (T. medium) - A Picture of Genomic Similarities and Differences.</title>
        <authorList>
            <person name="Dluhosova J."/>
            <person name="Istvanek J."/>
            <person name="Nedelnik J."/>
            <person name="Repkova J."/>
        </authorList>
    </citation>
    <scope>NUCLEOTIDE SEQUENCE [LARGE SCALE GENOMIC DNA]</scope>
    <source>
        <strain evidence="3">cv. 10/8</strain>
        <tissue evidence="2">Leaf</tissue>
    </source>
</reference>
<sequence length="81" mass="8760">MDLSLLSLSNGSTSCVAESTTIEDEALVDASFPSFNPEKWKQNSIIAEKENITNLALKSPDVNTTPAPPLPQKPPDISFEQ</sequence>
<keyword evidence="3" id="KW-1185">Reference proteome</keyword>
<dbReference type="EMBL" id="LXQA010411538">
    <property type="protein sequence ID" value="MCI50104.1"/>
    <property type="molecule type" value="Genomic_DNA"/>
</dbReference>
<proteinExistence type="predicted"/>
<evidence type="ECO:0000313" key="2">
    <source>
        <dbReference type="EMBL" id="MCI50104.1"/>
    </source>
</evidence>
<feature type="non-terminal residue" evidence="2">
    <location>
        <position position="81"/>
    </location>
</feature>
<evidence type="ECO:0000256" key="1">
    <source>
        <dbReference type="SAM" id="MobiDB-lite"/>
    </source>
</evidence>